<dbReference type="OMA" id="EVEMNMT"/>
<comment type="subcellular location">
    <subcellularLocation>
        <location evidence="1">Golgi apparatus membrane</location>
        <topology evidence="1">Single-pass type IV membrane protein</topology>
    </subcellularLocation>
</comment>
<evidence type="ECO:0000256" key="9">
    <source>
        <dbReference type="SAM" id="Coils"/>
    </source>
</evidence>
<dbReference type="GO" id="GO:0000139">
    <property type="term" value="C:Golgi membrane"/>
    <property type="evidence" value="ECO:0007669"/>
    <property type="project" value="UniProtKB-SubCell"/>
</dbReference>
<keyword evidence="5 10" id="KW-1133">Transmembrane helix</keyword>
<dbReference type="PANTHER" id="PTHR19957:SF83">
    <property type="entry name" value="SYNTAXIN-16"/>
    <property type="match status" value="1"/>
</dbReference>
<evidence type="ECO:0000256" key="8">
    <source>
        <dbReference type="ARBA" id="ARBA00023136"/>
    </source>
</evidence>
<dbReference type="GO" id="GO:0005484">
    <property type="term" value="F:SNAP receptor activity"/>
    <property type="evidence" value="ECO:0007669"/>
    <property type="project" value="TreeGrafter"/>
</dbReference>
<dbReference type="SMART" id="SM00397">
    <property type="entry name" value="t_SNARE"/>
    <property type="match status" value="1"/>
</dbReference>
<evidence type="ECO:0000256" key="10">
    <source>
        <dbReference type="SAM" id="Phobius"/>
    </source>
</evidence>
<reference evidence="12" key="1">
    <citation type="submission" date="2021-01" db="EMBL/GenBank/DDBJ databases">
        <authorList>
            <consortium name="Genoscope - CEA"/>
            <person name="William W."/>
        </authorList>
    </citation>
    <scope>NUCLEOTIDE SEQUENCE</scope>
</reference>
<evidence type="ECO:0000313" key="12">
    <source>
        <dbReference type="EMBL" id="CAD8147913.1"/>
    </source>
</evidence>
<evidence type="ECO:0000256" key="2">
    <source>
        <dbReference type="ARBA" id="ARBA00022448"/>
    </source>
</evidence>
<keyword evidence="13" id="KW-1185">Reference proteome</keyword>
<gene>
    <name evidence="12" type="ORF">POCTA_138.1.T0200263</name>
</gene>
<evidence type="ECO:0000313" key="13">
    <source>
        <dbReference type="Proteomes" id="UP000683925"/>
    </source>
</evidence>
<evidence type="ECO:0000259" key="11">
    <source>
        <dbReference type="PROSITE" id="PS50192"/>
    </source>
</evidence>
<feature type="domain" description="T-SNARE coiled-coil homology" evidence="11">
    <location>
        <begin position="158"/>
        <end position="220"/>
    </location>
</feature>
<evidence type="ECO:0000256" key="7">
    <source>
        <dbReference type="ARBA" id="ARBA00023054"/>
    </source>
</evidence>
<dbReference type="GO" id="GO:0000149">
    <property type="term" value="F:SNARE binding"/>
    <property type="evidence" value="ECO:0007669"/>
    <property type="project" value="TreeGrafter"/>
</dbReference>
<evidence type="ECO:0000256" key="5">
    <source>
        <dbReference type="ARBA" id="ARBA00022989"/>
    </source>
</evidence>
<evidence type="ECO:0000256" key="6">
    <source>
        <dbReference type="ARBA" id="ARBA00023034"/>
    </source>
</evidence>
<organism evidence="12 13">
    <name type="scientific">Paramecium octaurelia</name>
    <dbReference type="NCBI Taxonomy" id="43137"/>
    <lineage>
        <taxon>Eukaryota</taxon>
        <taxon>Sar</taxon>
        <taxon>Alveolata</taxon>
        <taxon>Ciliophora</taxon>
        <taxon>Intramacronucleata</taxon>
        <taxon>Oligohymenophorea</taxon>
        <taxon>Peniculida</taxon>
        <taxon>Parameciidae</taxon>
        <taxon>Paramecium</taxon>
    </lineage>
</organism>
<sequence length="286" mass="33212">MNQPLISKQNFDGLLQKASQLIGQAKELNDEIQSSDQTQFEKMKEIIENARVAQLNLGEQLEQVMEQLDKIAKISEQKKKIKQLRDIYGKEINRYKQIQKNLIEEGYEIRRQTLHRRSTQTQQYKPNVVQSTVTLKQSQIEQKQFEDLVEISQLEIDNAVIKEKQEEIDTIEKDALLLNRIVNDMSTEVNKQGEQLNEVEMNMTTVQDNLKVTVKELDIAKQEQSKTCKKYLWLGLIVLILLGIVGGLLTWLILHIKHEREANKNEDDDNNVVNATMSLFIKLINL</sequence>
<dbReference type="AlphaFoldDB" id="A0A8S1T6Q8"/>
<evidence type="ECO:0000256" key="3">
    <source>
        <dbReference type="ARBA" id="ARBA00022692"/>
    </source>
</evidence>
<dbReference type="PROSITE" id="PS50192">
    <property type="entry name" value="T_SNARE"/>
    <property type="match status" value="1"/>
</dbReference>
<protein>
    <recommendedName>
        <fullName evidence="11">t-SNARE coiled-coil homology domain-containing protein</fullName>
    </recommendedName>
</protein>
<dbReference type="InterPro" id="IPR045242">
    <property type="entry name" value="Syntaxin"/>
</dbReference>
<keyword evidence="4" id="KW-0653">Protein transport</keyword>
<feature type="transmembrane region" description="Helical" evidence="10">
    <location>
        <begin position="231"/>
        <end position="254"/>
    </location>
</feature>
<proteinExistence type="predicted"/>
<dbReference type="InterPro" id="IPR000727">
    <property type="entry name" value="T_SNARE_dom"/>
</dbReference>
<evidence type="ECO:0000256" key="1">
    <source>
        <dbReference type="ARBA" id="ARBA00004409"/>
    </source>
</evidence>
<dbReference type="GO" id="GO:0031201">
    <property type="term" value="C:SNARE complex"/>
    <property type="evidence" value="ECO:0007669"/>
    <property type="project" value="TreeGrafter"/>
</dbReference>
<keyword evidence="3 10" id="KW-0812">Transmembrane</keyword>
<keyword evidence="6" id="KW-0333">Golgi apparatus</keyword>
<keyword evidence="2" id="KW-0813">Transport</keyword>
<dbReference type="OrthoDB" id="364348at2759"/>
<dbReference type="PANTHER" id="PTHR19957">
    <property type="entry name" value="SYNTAXIN"/>
    <property type="match status" value="1"/>
</dbReference>
<keyword evidence="8 10" id="KW-0472">Membrane</keyword>
<dbReference type="Proteomes" id="UP000683925">
    <property type="component" value="Unassembled WGS sequence"/>
</dbReference>
<keyword evidence="7 9" id="KW-0175">Coiled coil</keyword>
<dbReference type="GO" id="GO:0006886">
    <property type="term" value="P:intracellular protein transport"/>
    <property type="evidence" value="ECO:0007669"/>
    <property type="project" value="TreeGrafter"/>
</dbReference>
<dbReference type="GO" id="GO:0006906">
    <property type="term" value="P:vesicle fusion"/>
    <property type="evidence" value="ECO:0007669"/>
    <property type="project" value="TreeGrafter"/>
</dbReference>
<dbReference type="EMBL" id="CAJJDP010000020">
    <property type="protein sequence ID" value="CAD8147913.1"/>
    <property type="molecule type" value="Genomic_DNA"/>
</dbReference>
<dbReference type="GO" id="GO:0048278">
    <property type="term" value="P:vesicle docking"/>
    <property type="evidence" value="ECO:0007669"/>
    <property type="project" value="TreeGrafter"/>
</dbReference>
<feature type="coiled-coil region" evidence="9">
    <location>
        <begin position="154"/>
        <end position="181"/>
    </location>
</feature>
<accession>A0A8S1T6Q8</accession>
<name>A0A8S1T6Q8_PAROT</name>
<comment type="caution">
    <text evidence="12">The sequence shown here is derived from an EMBL/GenBank/DDBJ whole genome shotgun (WGS) entry which is preliminary data.</text>
</comment>
<evidence type="ECO:0000256" key="4">
    <source>
        <dbReference type="ARBA" id="ARBA00022927"/>
    </source>
</evidence>